<accession>A0ABV8C154</accession>
<keyword evidence="3" id="KW-1185">Reference proteome</keyword>
<proteinExistence type="predicted"/>
<protein>
    <recommendedName>
        <fullName evidence="4">Alpha amylase inhibitor</fullName>
    </recommendedName>
</protein>
<comment type="caution">
    <text evidence="2">The sequence shown here is derived from an EMBL/GenBank/DDBJ whole genome shotgun (WGS) entry which is preliminary data.</text>
</comment>
<keyword evidence="1" id="KW-0732">Signal</keyword>
<evidence type="ECO:0000256" key="1">
    <source>
        <dbReference type="SAM" id="SignalP"/>
    </source>
</evidence>
<evidence type="ECO:0008006" key="4">
    <source>
        <dbReference type="Google" id="ProtNLM"/>
    </source>
</evidence>
<evidence type="ECO:0000313" key="3">
    <source>
        <dbReference type="Proteomes" id="UP001595690"/>
    </source>
</evidence>
<dbReference type="RefSeq" id="WP_382377265.1">
    <property type="nucleotide sequence ID" value="NZ_JBHRZI010000027.1"/>
</dbReference>
<dbReference type="EMBL" id="JBHRZI010000027">
    <property type="protein sequence ID" value="MFC3895733.1"/>
    <property type="molecule type" value="Genomic_DNA"/>
</dbReference>
<name>A0ABV8C154_9PSEU</name>
<feature type="signal peptide" evidence="1">
    <location>
        <begin position="1"/>
        <end position="27"/>
    </location>
</feature>
<evidence type="ECO:0000313" key="2">
    <source>
        <dbReference type="EMBL" id="MFC3895733.1"/>
    </source>
</evidence>
<gene>
    <name evidence="2" type="ORF">ACFOWZ_30010</name>
</gene>
<sequence length="102" mass="11101">MSKTRNRALAVLGLAAVLSGFAVPASASEPLKVSCYAWNDQHTYGVRCEGNKEFYFQAIADCTNGQQYRGPMIRGGSGTSYVYCSTYNARYVQGTGQFASTY</sequence>
<feature type="chain" id="PRO_5045337532" description="Alpha amylase inhibitor" evidence="1">
    <location>
        <begin position="28"/>
        <end position="102"/>
    </location>
</feature>
<reference evidence="3" key="1">
    <citation type="journal article" date="2019" name="Int. J. Syst. Evol. Microbiol.">
        <title>The Global Catalogue of Microorganisms (GCM) 10K type strain sequencing project: providing services to taxonomists for standard genome sequencing and annotation.</title>
        <authorList>
            <consortium name="The Broad Institute Genomics Platform"/>
            <consortium name="The Broad Institute Genome Sequencing Center for Infectious Disease"/>
            <person name="Wu L."/>
            <person name="Ma J."/>
        </authorList>
    </citation>
    <scope>NUCLEOTIDE SEQUENCE [LARGE SCALE GENOMIC DNA]</scope>
    <source>
        <strain evidence="3">CGMCC 4.7405</strain>
    </source>
</reference>
<organism evidence="2 3">
    <name type="scientific">Lentzea rhizosphaerae</name>
    <dbReference type="NCBI Taxonomy" id="2041025"/>
    <lineage>
        <taxon>Bacteria</taxon>
        <taxon>Bacillati</taxon>
        <taxon>Actinomycetota</taxon>
        <taxon>Actinomycetes</taxon>
        <taxon>Pseudonocardiales</taxon>
        <taxon>Pseudonocardiaceae</taxon>
        <taxon>Lentzea</taxon>
    </lineage>
</organism>
<dbReference type="Proteomes" id="UP001595690">
    <property type="component" value="Unassembled WGS sequence"/>
</dbReference>